<dbReference type="FunFam" id="3.40.640.10:FF:000033">
    <property type="entry name" value="Aspartate aminotransferase"/>
    <property type="match status" value="1"/>
</dbReference>
<evidence type="ECO:0000256" key="2">
    <source>
        <dbReference type="ARBA" id="ARBA00007441"/>
    </source>
</evidence>
<keyword evidence="5" id="KW-0663">Pyridoxal phosphate</keyword>
<feature type="domain" description="Aminotransferase class I/classII large" evidence="7">
    <location>
        <begin position="37"/>
        <end position="386"/>
    </location>
</feature>
<sequence>MPEVIQELTGLQNQKLTQVPPSAIRAFDNEISAVDGIIKLTLGEPDFATPEHVKEAAIKSIQDDDSHYAPSAGKPELRQAIAKVLKKTRGVDYDWASEVTVTVGATEALTATTFGLLNPGDKVLVPTPVFSLYFPIISLTGAIPVMVNTADDGFVLTPQRLETVLKEEGSAVKAILLNYPSNPTGRSYGAELIDQLAKVLQEHHLLVIADEIYSDLVYDQEHASLATRLPEQTILISGLSKSHAMTGYRLGYLAGPASLMAPITKMHSFMVTCVNDAAQAAAVEALENGQDDPLEFRKAYRRRRDLMVSRMRKMGFEMATPQGAFYVFAKIPAAFGSDDFAFAKRLAKEGRVGLIPGSVFGDGGEGYVRLSYAAADEKIEEAMNRLEAFVQTIN</sequence>
<dbReference type="RefSeq" id="WP_069776197.1">
    <property type="nucleotide sequence ID" value="NZ_CAXOPQ010000007.1"/>
</dbReference>
<dbReference type="PROSITE" id="PS00105">
    <property type="entry name" value="AA_TRANSFER_CLASS_1"/>
    <property type="match status" value="1"/>
</dbReference>
<dbReference type="SUPFAM" id="SSF53383">
    <property type="entry name" value="PLP-dependent transferases"/>
    <property type="match status" value="1"/>
</dbReference>
<dbReference type="InterPro" id="IPR015422">
    <property type="entry name" value="PyrdxlP-dep_Trfase_small"/>
</dbReference>
<dbReference type="EC" id="2.6.1.-" evidence="6"/>
<evidence type="ECO:0000313" key="9">
    <source>
        <dbReference type="Proteomes" id="UP000094714"/>
    </source>
</evidence>
<organism evidence="8 9">
    <name type="scientific">Limosilactobacillus fermentum</name>
    <name type="common">Lactobacillus fermentum</name>
    <dbReference type="NCBI Taxonomy" id="1613"/>
    <lineage>
        <taxon>Bacteria</taxon>
        <taxon>Bacillati</taxon>
        <taxon>Bacillota</taxon>
        <taxon>Bacilli</taxon>
        <taxon>Lactobacillales</taxon>
        <taxon>Lactobacillaceae</taxon>
        <taxon>Limosilactobacillus</taxon>
    </lineage>
</organism>
<dbReference type="InterPro" id="IPR004839">
    <property type="entry name" value="Aminotransferase_I/II_large"/>
</dbReference>
<dbReference type="PANTHER" id="PTHR46383:SF4">
    <property type="entry name" value="AMINOTRANSFERASE"/>
    <property type="match status" value="1"/>
</dbReference>
<dbReference type="EMBL" id="CP017151">
    <property type="protein sequence ID" value="AOR75176.1"/>
    <property type="molecule type" value="Genomic_DNA"/>
</dbReference>
<evidence type="ECO:0000256" key="4">
    <source>
        <dbReference type="ARBA" id="ARBA00022679"/>
    </source>
</evidence>
<keyword evidence="3 6" id="KW-0032">Aminotransferase</keyword>
<evidence type="ECO:0000256" key="5">
    <source>
        <dbReference type="ARBA" id="ARBA00022898"/>
    </source>
</evidence>
<dbReference type="GO" id="GO:0008483">
    <property type="term" value="F:transaminase activity"/>
    <property type="evidence" value="ECO:0007669"/>
    <property type="project" value="UniProtKB-KW"/>
</dbReference>
<dbReference type="Gene3D" id="3.40.640.10">
    <property type="entry name" value="Type I PLP-dependent aspartate aminotransferase-like (Major domain)"/>
    <property type="match status" value="1"/>
</dbReference>
<evidence type="ECO:0000256" key="3">
    <source>
        <dbReference type="ARBA" id="ARBA00022576"/>
    </source>
</evidence>
<accession>A0A1D7ZZ88</accession>
<gene>
    <name evidence="8" type="ORF">LACFE_CDS1733</name>
</gene>
<dbReference type="InterPro" id="IPR050596">
    <property type="entry name" value="AspAT/PAT-like"/>
</dbReference>
<proteinExistence type="inferred from homology"/>
<dbReference type="GO" id="GO:0030170">
    <property type="term" value="F:pyridoxal phosphate binding"/>
    <property type="evidence" value="ECO:0007669"/>
    <property type="project" value="InterPro"/>
</dbReference>
<dbReference type="Proteomes" id="UP000094714">
    <property type="component" value="Chromosome"/>
</dbReference>
<name>A0A1D7ZZ88_LIMFE</name>
<comment type="similarity">
    <text evidence="2 6">Belongs to the class-I pyridoxal-phosphate-dependent aminotransferase family.</text>
</comment>
<evidence type="ECO:0000256" key="6">
    <source>
        <dbReference type="RuleBase" id="RU000481"/>
    </source>
</evidence>
<evidence type="ECO:0000256" key="1">
    <source>
        <dbReference type="ARBA" id="ARBA00001933"/>
    </source>
</evidence>
<dbReference type="CDD" id="cd00609">
    <property type="entry name" value="AAT_like"/>
    <property type="match status" value="1"/>
</dbReference>
<evidence type="ECO:0000259" key="7">
    <source>
        <dbReference type="Pfam" id="PF00155"/>
    </source>
</evidence>
<dbReference type="InterPro" id="IPR004838">
    <property type="entry name" value="NHTrfase_class1_PyrdxlP-BS"/>
</dbReference>
<dbReference type="InterPro" id="IPR015421">
    <property type="entry name" value="PyrdxlP-dep_Trfase_major"/>
</dbReference>
<dbReference type="AlphaFoldDB" id="A0A1D7ZZ88"/>
<reference evidence="8 9" key="1">
    <citation type="submission" date="2016-09" db="EMBL/GenBank/DDBJ databases">
        <title>Genome Sequence of the Lactobacillus fermentum strain NCC2970 (CNCM I-5068).</title>
        <authorList>
            <person name="Barretto C."/>
            <person name="Ngom-Bru C."/>
            <person name="Genevaz A."/>
            <person name="Fournier C."/>
            <person name="Moine D."/>
            <person name="Kassam M."/>
            <person name="Iltis A."/>
            <person name="Sagory-Zalkind P."/>
            <person name="Faucherand G."/>
            <person name="Descombes P."/>
            <person name="Duboux S."/>
        </authorList>
    </citation>
    <scope>NUCLEOTIDE SEQUENCE [LARGE SCALE GENOMIC DNA]</scope>
    <source>
        <strain evidence="8 9">NCC2970</strain>
    </source>
</reference>
<keyword evidence="4 6" id="KW-0808">Transferase</keyword>
<comment type="cofactor">
    <cofactor evidence="1 6">
        <name>pyridoxal 5'-phosphate</name>
        <dbReference type="ChEBI" id="CHEBI:597326"/>
    </cofactor>
</comment>
<protein>
    <recommendedName>
        <fullName evidence="6">Aminotransferase</fullName>
        <ecNumber evidence="6">2.6.1.-</ecNumber>
    </recommendedName>
</protein>
<dbReference type="PATRIC" id="fig|1613.112.peg.1818"/>
<dbReference type="PANTHER" id="PTHR46383">
    <property type="entry name" value="ASPARTATE AMINOTRANSFERASE"/>
    <property type="match status" value="1"/>
</dbReference>
<dbReference type="GO" id="GO:0006520">
    <property type="term" value="P:amino acid metabolic process"/>
    <property type="evidence" value="ECO:0007669"/>
    <property type="project" value="InterPro"/>
</dbReference>
<evidence type="ECO:0000313" key="8">
    <source>
        <dbReference type="EMBL" id="AOR75176.1"/>
    </source>
</evidence>
<dbReference type="Pfam" id="PF00155">
    <property type="entry name" value="Aminotran_1_2"/>
    <property type="match status" value="1"/>
</dbReference>
<dbReference type="InterPro" id="IPR015424">
    <property type="entry name" value="PyrdxlP-dep_Trfase"/>
</dbReference>
<dbReference type="Gene3D" id="3.90.1150.10">
    <property type="entry name" value="Aspartate Aminotransferase, domain 1"/>
    <property type="match status" value="1"/>
</dbReference>